<evidence type="ECO:0000313" key="1">
    <source>
        <dbReference type="EMBL" id="ERJ75175.1"/>
    </source>
</evidence>
<organism evidence="1 2">
    <name type="scientific">Prevotella disiens JCM 6334 = ATCC 29426</name>
    <dbReference type="NCBI Taxonomy" id="1235811"/>
    <lineage>
        <taxon>Bacteria</taxon>
        <taxon>Pseudomonadati</taxon>
        <taxon>Bacteroidota</taxon>
        <taxon>Bacteroidia</taxon>
        <taxon>Bacteroidales</taxon>
        <taxon>Prevotellaceae</taxon>
        <taxon>Prevotella</taxon>
    </lineage>
</organism>
<reference evidence="1 2" key="1">
    <citation type="submission" date="2013-06" db="EMBL/GenBank/DDBJ databases">
        <authorList>
            <person name="Weinstock G."/>
            <person name="Sodergren E."/>
            <person name="Lobos E.A."/>
            <person name="Fulton L."/>
            <person name="Fulton R."/>
            <person name="Courtney L."/>
            <person name="Fronick C."/>
            <person name="O'Laughlin M."/>
            <person name="Godfrey J."/>
            <person name="Wilson R.M."/>
            <person name="Miner T."/>
            <person name="Farmer C."/>
            <person name="Delehaunty K."/>
            <person name="Cordes M."/>
            <person name="Minx P."/>
            <person name="Tomlinson C."/>
            <person name="Chen J."/>
            <person name="Wollam A."/>
            <person name="Pepin K.H."/>
            <person name="Bhonagiri V."/>
            <person name="Zhang X."/>
            <person name="Warren W."/>
            <person name="Mitreva M."/>
            <person name="Mardis E.R."/>
            <person name="Wilson R.K."/>
        </authorList>
    </citation>
    <scope>NUCLEOTIDE SEQUENCE [LARGE SCALE GENOMIC DNA]</scope>
    <source>
        <strain evidence="1 2">ATCC 29426</strain>
    </source>
</reference>
<dbReference type="Proteomes" id="UP000016660">
    <property type="component" value="Unassembled WGS sequence"/>
</dbReference>
<proteinExistence type="predicted"/>
<name>A0ABN0NQI3_9BACT</name>
<accession>A0ABN0NQI3</accession>
<evidence type="ECO:0000313" key="2">
    <source>
        <dbReference type="Proteomes" id="UP000016660"/>
    </source>
</evidence>
<comment type="caution">
    <text evidence="1">The sequence shown here is derived from an EMBL/GenBank/DDBJ whole genome shotgun (WGS) entry which is preliminary data.</text>
</comment>
<sequence length="39" mass="4672">MIVLPKSESGKFYQYRLFFTSKQPILNFKTGCFVFQTIY</sequence>
<keyword evidence="2" id="KW-1185">Reference proteome</keyword>
<dbReference type="EMBL" id="AWUY01000179">
    <property type="protein sequence ID" value="ERJ75175.1"/>
    <property type="molecule type" value="Genomic_DNA"/>
</dbReference>
<gene>
    <name evidence="1" type="ORF">HMPREF0653_02005</name>
</gene>
<protein>
    <submittedName>
        <fullName evidence="1">Uncharacterized protein</fullName>
    </submittedName>
</protein>